<dbReference type="GO" id="GO:0004438">
    <property type="term" value="F:phosphatidylinositol-3-phosphate phosphatase activity"/>
    <property type="evidence" value="ECO:0007669"/>
    <property type="project" value="UniProtKB-EC"/>
</dbReference>
<dbReference type="Ensembl" id="ENSSSCT00035103022.1">
    <property type="protein sequence ID" value="ENSSSCP00035044013.1"/>
    <property type="gene ID" value="ENSSSCG00035075472.1"/>
</dbReference>
<dbReference type="PANTHER" id="PTHR45662:SF2">
    <property type="entry name" value="PHOSPHATIDYLINOSITOL-3-PHOSPHATASE SAC1"/>
    <property type="match status" value="1"/>
</dbReference>
<dbReference type="Pfam" id="PF02383">
    <property type="entry name" value="Syja_N"/>
    <property type="match status" value="2"/>
</dbReference>
<dbReference type="AlphaFoldDB" id="A0A8D1B8P5"/>
<evidence type="ECO:0000256" key="2">
    <source>
        <dbReference type="ARBA" id="ARBA00036631"/>
    </source>
</evidence>
<evidence type="ECO:0000259" key="8">
    <source>
        <dbReference type="PROSITE" id="PS50275"/>
    </source>
</evidence>
<evidence type="ECO:0000256" key="4">
    <source>
        <dbReference type="ARBA" id="ARBA00040795"/>
    </source>
</evidence>
<sequence length="542" mass="61698">MAATTYERLKLHTTPEKFYVEACDDGADDVLIIDRVSTEVTLSVKKDIPPSAVTRPIFGILGTIHLVAGNYLIVITKKKKIGEFFNHVIWKATDFDVLSYKKTMLHLTDIQLQDNKTFLAMINHVLSVDGFYFSTTYDLTHTLQRLSNTSPEFQEMSLLERGRPTVCMEWSSSKRTFCSARGIDSEGHAANFVETEQIVHYNGSRASFVQTRGSIPLYWSQRPNLKYKPRPLINKVANHMDGFQRHFDSQVIIYGRQIIINLVNQKGSEKPLEQAFATMVSSLASGMIRYIAFDFHKECKNMRWDRLSILVDQVAEMQDELSYFLVDPAGKVLTNQEGVFRSNCMDCLDRTNVIQSLLARRSLQAQLQRLGVLHVGQKLEEQDEFEKIYKNAWADNANACAKQYAGTGALKTDFTRTGKRTQLGLIMDGWNSLIRYYKNNFSDGFRQDSIDLFLGNYSVDELDSHSPLSVPRDLKFLALPIIMVVAFSMCIICLLMAGDTWTETLAYVLFWGVASIGTFFIILYNGKDFVDAPRLVQKEKID</sequence>
<evidence type="ECO:0000313" key="9">
    <source>
        <dbReference type="Ensembl" id="ENSSSCP00035044013.1"/>
    </source>
</evidence>
<dbReference type="PANTHER" id="PTHR45662">
    <property type="entry name" value="PHOSPHATIDYLINOSITIDE PHOSPHATASE SAC1"/>
    <property type="match status" value="1"/>
</dbReference>
<keyword evidence="7" id="KW-0472">Membrane</keyword>
<evidence type="ECO:0000256" key="1">
    <source>
        <dbReference type="ARBA" id="ARBA00013038"/>
    </source>
</evidence>
<keyword evidence="7" id="KW-1133">Transmembrane helix</keyword>
<protein>
    <recommendedName>
        <fullName evidence="4">Phosphatidylinositol-3-phosphatase SAC1</fullName>
        <ecNumber evidence="1">3.1.3.64</ecNumber>
    </recommendedName>
    <alternativeName>
        <fullName evidence="6">Phosphatidylinositol-4-phosphate phosphatase</fullName>
    </alternativeName>
    <alternativeName>
        <fullName evidence="5">Suppressor of actin mutations 1-like protein</fullName>
    </alternativeName>
</protein>
<proteinExistence type="predicted"/>
<dbReference type="EC" id="3.1.3.64" evidence="1"/>
<feature type="transmembrane region" description="Helical" evidence="7">
    <location>
        <begin position="504"/>
        <end position="524"/>
    </location>
</feature>
<evidence type="ECO:0000256" key="3">
    <source>
        <dbReference type="ARBA" id="ARBA00036807"/>
    </source>
</evidence>
<evidence type="ECO:0000313" key="10">
    <source>
        <dbReference type="Proteomes" id="UP000694720"/>
    </source>
</evidence>
<accession>A0A8D1B8P5</accession>
<dbReference type="PROSITE" id="PS50275">
    <property type="entry name" value="SAC"/>
    <property type="match status" value="1"/>
</dbReference>
<keyword evidence="7" id="KW-0812">Transmembrane</keyword>
<comment type="catalytic activity">
    <reaction evidence="3">
        <text>a 1,2-diacyl-sn-glycero-3-phospho-(1D-myo-inositol 4-phosphate) + H2O = a 1,2-diacyl-sn-glycero-3-phospho-(1D-myo-inositol) + phosphate</text>
        <dbReference type="Rhea" id="RHEA:55652"/>
        <dbReference type="ChEBI" id="CHEBI:15377"/>
        <dbReference type="ChEBI" id="CHEBI:43474"/>
        <dbReference type="ChEBI" id="CHEBI:57880"/>
        <dbReference type="ChEBI" id="CHEBI:58178"/>
    </reaction>
    <physiologicalReaction direction="left-to-right" evidence="3">
        <dbReference type="Rhea" id="RHEA:55653"/>
    </physiologicalReaction>
</comment>
<evidence type="ECO:0000256" key="6">
    <source>
        <dbReference type="ARBA" id="ARBA00041911"/>
    </source>
</evidence>
<name>A0A8D1B8P5_PIG</name>
<feature type="domain" description="SAC" evidence="8">
    <location>
        <begin position="181"/>
        <end position="406"/>
    </location>
</feature>
<gene>
    <name evidence="9" type="primary">SACM1L</name>
</gene>
<feature type="transmembrane region" description="Helical" evidence="7">
    <location>
        <begin position="476"/>
        <end position="498"/>
    </location>
</feature>
<reference evidence="9" key="1">
    <citation type="submission" date="2025-08" db="UniProtKB">
        <authorList>
            <consortium name="Ensembl"/>
        </authorList>
    </citation>
    <scope>IDENTIFICATION</scope>
</reference>
<organism evidence="9 10">
    <name type="scientific">Sus scrofa</name>
    <name type="common">Pig</name>
    <dbReference type="NCBI Taxonomy" id="9823"/>
    <lineage>
        <taxon>Eukaryota</taxon>
        <taxon>Metazoa</taxon>
        <taxon>Chordata</taxon>
        <taxon>Craniata</taxon>
        <taxon>Vertebrata</taxon>
        <taxon>Euteleostomi</taxon>
        <taxon>Mammalia</taxon>
        <taxon>Eutheria</taxon>
        <taxon>Laurasiatheria</taxon>
        <taxon>Artiodactyla</taxon>
        <taxon>Suina</taxon>
        <taxon>Suidae</taxon>
        <taxon>Sus</taxon>
    </lineage>
</organism>
<dbReference type="Proteomes" id="UP000694720">
    <property type="component" value="Unplaced"/>
</dbReference>
<comment type="catalytic activity">
    <reaction evidence="2">
        <text>a 1,2-diacyl-sn-glycero-3-phospho-(1D-myo-inositol-3-phosphate) + H2O = a 1,2-diacyl-sn-glycero-3-phospho-(1D-myo-inositol) + phosphate</text>
        <dbReference type="Rhea" id="RHEA:12316"/>
        <dbReference type="ChEBI" id="CHEBI:15377"/>
        <dbReference type="ChEBI" id="CHEBI:43474"/>
        <dbReference type="ChEBI" id="CHEBI:57880"/>
        <dbReference type="ChEBI" id="CHEBI:58088"/>
        <dbReference type="EC" id="3.1.3.64"/>
    </reaction>
    <physiologicalReaction direction="left-to-right" evidence="2">
        <dbReference type="Rhea" id="RHEA:12317"/>
    </physiologicalReaction>
</comment>
<evidence type="ECO:0000256" key="5">
    <source>
        <dbReference type="ARBA" id="ARBA00041396"/>
    </source>
</evidence>
<evidence type="ECO:0000256" key="7">
    <source>
        <dbReference type="SAM" id="Phobius"/>
    </source>
</evidence>
<dbReference type="InterPro" id="IPR002013">
    <property type="entry name" value="SAC_dom"/>
</dbReference>
<feature type="transmembrane region" description="Helical" evidence="7">
    <location>
        <begin position="57"/>
        <end position="75"/>
    </location>
</feature>